<dbReference type="Gene3D" id="2.130.10.130">
    <property type="entry name" value="Integrin alpha, N-terminal"/>
    <property type="match status" value="3"/>
</dbReference>
<dbReference type="InterPro" id="IPR016134">
    <property type="entry name" value="Dockerin_dom"/>
</dbReference>
<protein>
    <submittedName>
        <fullName evidence="3">T9SS type A sorting domain-containing protein</fullName>
    </submittedName>
</protein>
<dbReference type="SUPFAM" id="SSF69318">
    <property type="entry name" value="Integrin alpha N-terminal domain"/>
    <property type="match status" value="3"/>
</dbReference>
<dbReference type="InterPro" id="IPR013517">
    <property type="entry name" value="FG-GAP"/>
</dbReference>
<dbReference type="PANTHER" id="PTHR44103:SF1">
    <property type="entry name" value="PROPROTEIN CONVERTASE P"/>
    <property type="match status" value="1"/>
</dbReference>
<dbReference type="InterPro" id="IPR002105">
    <property type="entry name" value="Dockerin_1_rpt"/>
</dbReference>
<dbReference type="GO" id="GO:0004553">
    <property type="term" value="F:hydrolase activity, hydrolyzing O-glycosyl compounds"/>
    <property type="evidence" value="ECO:0007669"/>
    <property type="project" value="InterPro"/>
</dbReference>
<dbReference type="PANTHER" id="PTHR44103">
    <property type="entry name" value="PROPROTEIN CONVERTASE P"/>
    <property type="match status" value="1"/>
</dbReference>
<organism evidence="3 4">
    <name type="scientific">Luteibaculum oceani</name>
    <dbReference type="NCBI Taxonomy" id="1294296"/>
    <lineage>
        <taxon>Bacteria</taxon>
        <taxon>Pseudomonadati</taxon>
        <taxon>Bacteroidota</taxon>
        <taxon>Flavobacteriia</taxon>
        <taxon>Flavobacteriales</taxon>
        <taxon>Luteibaculaceae</taxon>
        <taxon>Luteibaculum</taxon>
    </lineage>
</organism>
<dbReference type="CDD" id="cd14256">
    <property type="entry name" value="Dockerin_I"/>
    <property type="match status" value="1"/>
</dbReference>
<keyword evidence="1" id="KW-0732">Signal</keyword>
<evidence type="ECO:0000313" key="3">
    <source>
        <dbReference type="EMBL" id="TXC85138.1"/>
    </source>
</evidence>
<dbReference type="SUPFAM" id="SSF63446">
    <property type="entry name" value="Type I dockerin domain"/>
    <property type="match status" value="1"/>
</dbReference>
<name>A0A5C6VPI9_9FLAO</name>
<dbReference type="InterPro" id="IPR026444">
    <property type="entry name" value="Secre_tail"/>
</dbReference>
<comment type="caution">
    <text evidence="3">The sequence shown here is derived from an EMBL/GenBank/DDBJ whole genome shotgun (WGS) entry which is preliminary data.</text>
</comment>
<keyword evidence="4" id="KW-1185">Reference proteome</keyword>
<sequence>MKNRLQYGLLVVASFFIGQLYGTNFNPNPITISSGEFVRGESVTAADINNDGLEDLILQSNNQTIIKENLGQFNFQSHVIANTNVGMFSMASDIDLDGDLDIVVGSHGAPHKIEWLRNDGNWNFSKILIAEVQNIRSFDIKDVDFNGTPDIICGVGSSLGQVVLFSNNVPTNETFDQIVVGNIGTMSETAFAFDLDQDGDLDLIAGSSRSPYVFNWYEQTDSLIFQEHQISTTLGGIRAVDAADIDNDLDIDLVVASWDQNKIYLLKNNGNETFETITLSPNGVDMQAVHFVDIDLDDDLDIAWASHGSNIIGWLENTSTSATFTYISQELPQHYRTTWLDHADLDNDGDQDLFSIDHQANVGSLVVYENFAAPPCSINEIEFEIDSVTYAGLSASVYLKSTEVGVDYYLTDNPETLDRVGGKFGEGEGIVLTVDFLPAGQTEYFIVAVKNEFCEVVFDQTAVFFGNEYTLPTPIFSEITALSIPFNNVEAVYSADFNNDGLQDIYATGRDFVKLYINQGGLNFEQVIVFQGFYHGFDVKAIDIDKDGFLDIVGTELHSKSMHFFKNNGDLTFTKSLLIPEVRNVRYFEVEDMNGDGNLDVVLASREGHNDVRLYLNDGNLNFTETKLALNTELAHTVKVGDINGDGLKDIVWGNFSELNPKLEWLEQDQNGNYIPHQIQSTINGFISADIADPDNDGDMDIVLASVVGNSIFLYINDGNNNFSEKEFSLMERPESVEFVDLDLDGDLDISAVGWTGFVGWFENLGGKNFFEHPIVQSGTGDGPTWSSTSDLDNDGDLEIVVANYLIGVNIYDNTAITCQIEEVNVLAPEQAYFRTSTEVIIPLPQQDVTYFLIDPITSSSIEGTLNSNNEVVFTTPEMELGTNVFEIYAVHPNCEGTLQSQVIIEGIETPISFFFQDNYAANSEDFIVPVLINAHDSISGINGKFSYDVSAFSNVYLDTANAPEGHYCESNTDTINGTVNFVWQGADFVAGHGAEDTTVAFNFVFVPRDTVGIFDINLIDHAYHWTVSHVEGYAIPFTLYNGTVELARFFTLQSEFRTINGEMVPDVHFAFNGRGGFDTTFVDLAYYRNERLLPGDFTFNIAKDADNDPTNGINVVDITLLRRHMLQISELSGAQLVAADVNNDGNQNLSDVLSTKLIILEILNSFGGEAWRFAPWNHNLEDPNALGFEFTTYLQEDALLDFMAIKLGDIDGSWDGPLNSSKAPIAFDLILGEKNAEGHIPVYLPYGMNLTGIQFTLETTKGEINIINGAMNIQQGNTTEGVATGLWEDASAQGQVFSENEPIFYIMTEGEVNFSDRFTPCLVATDALEVSRFGGAATTSINENNGLNQCLDVFPVPATNHINVNLCNDVTVTGYQIITTDGKVISTKQVDSNSITIENADLPAPGVYQLIIQTTNGKAVKPIVIK</sequence>
<dbReference type="RefSeq" id="WP_147012280.1">
    <property type="nucleotide sequence ID" value="NZ_VORB01000001.1"/>
</dbReference>
<reference evidence="3 4" key="1">
    <citation type="submission" date="2019-08" db="EMBL/GenBank/DDBJ databases">
        <title>Genome of Luteibaculum oceani JCM 18817.</title>
        <authorList>
            <person name="Bowman J.P."/>
        </authorList>
    </citation>
    <scope>NUCLEOTIDE SEQUENCE [LARGE SCALE GENOMIC DNA]</scope>
    <source>
        <strain evidence="3 4">JCM 18817</strain>
    </source>
</reference>
<dbReference type="InterPro" id="IPR028994">
    <property type="entry name" value="Integrin_alpha_N"/>
</dbReference>
<dbReference type="GO" id="GO:0000272">
    <property type="term" value="P:polysaccharide catabolic process"/>
    <property type="evidence" value="ECO:0007669"/>
    <property type="project" value="InterPro"/>
</dbReference>
<evidence type="ECO:0000256" key="1">
    <source>
        <dbReference type="ARBA" id="ARBA00022729"/>
    </source>
</evidence>
<proteinExistence type="predicted"/>
<dbReference type="Proteomes" id="UP000321168">
    <property type="component" value="Unassembled WGS sequence"/>
</dbReference>
<dbReference type="EMBL" id="VORB01000001">
    <property type="protein sequence ID" value="TXC85138.1"/>
    <property type="molecule type" value="Genomic_DNA"/>
</dbReference>
<feature type="domain" description="Dockerin" evidence="2">
    <location>
        <begin position="1101"/>
        <end position="1169"/>
    </location>
</feature>
<gene>
    <name evidence="3" type="ORF">FRX97_00510</name>
</gene>
<dbReference type="Pfam" id="PF13517">
    <property type="entry name" value="FG-GAP_3"/>
    <property type="match status" value="6"/>
</dbReference>
<dbReference type="PROSITE" id="PS51766">
    <property type="entry name" value="DOCKERIN"/>
    <property type="match status" value="1"/>
</dbReference>
<dbReference type="InterPro" id="IPR036439">
    <property type="entry name" value="Dockerin_dom_sf"/>
</dbReference>
<dbReference type="Pfam" id="PF00404">
    <property type="entry name" value="Dockerin_1"/>
    <property type="match status" value="1"/>
</dbReference>
<evidence type="ECO:0000313" key="4">
    <source>
        <dbReference type="Proteomes" id="UP000321168"/>
    </source>
</evidence>
<dbReference type="NCBIfam" id="TIGR04183">
    <property type="entry name" value="Por_Secre_tail"/>
    <property type="match status" value="1"/>
</dbReference>
<accession>A0A5C6VPI9</accession>
<dbReference type="Gene3D" id="1.10.1330.10">
    <property type="entry name" value="Dockerin domain"/>
    <property type="match status" value="1"/>
</dbReference>
<dbReference type="OrthoDB" id="9816120at2"/>
<evidence type="ECO:0000259" key="2">
    <source>
        <dbReference type="PROSITE" id="PS51766"/>
    </source>
</evidence>